<comment type="catalytic activity">
    <reaction evidence="7">
        <text>L-threonylcarbamoyladenylate + adenosine(37) in tRNA = N(6)-L-threonylcarbamoyladenosine(37) in tRNA + AMP + H(+)</text>
        <dbReference type="Rhea" id="RHEA:37059"/>
        <dbReference type="Rhea" id="RHEA-COMP:10162"/>
        <dbReference type="Rhea" id="RHEA-COMP:10163"/>
        <dbReference type="ChEBI" id="CHEBI:15378"/>
        <dbReference type="ChEBI" id="CHEBI:73682"/>
        <dbReference type="ChEBI" id="CHEBI:74411"/>
        <dbReference type="ChEBI" id="CHEBI:74418"/>
        <dbReference type="ChEBI" id="CHEBI:456215"/>
        <dbReference type="EC" id="2.3.1.234"/>
    </reaction>
</comment>
<evidence type="ECO:0000313" key="10">
    <source>
        <dbReference type="EMBL" id="ACZ49297.1"/>
    </source>
</evidence>
<dbReference type="EMBL" id="CP001759">
    <property type="protein sequence ID" value="ACZ49297.1"/>
    <property type="molecule type" value="Genomic_DNA"/>
</dbReference>
<feature type="transmembrane region" description="Helical" evidence="8">
    <location>
        <begin position="99"/>
        <end position="124"/>
    </location>
</feature>
<dbReference type="SUPFAM" id="SSF53067">
    <property type="entry name" value="Actin-like ATPase domain"/>
    <property type="match status" value="1"/>
</dbReference>
<evidence type="ECO:0000259" key="9">
    <source>
        <dbReference type="Pfam" id="PF00814"/>
    </source>
</evidence>
<keyword evidence="8" id="KW-0812">Transmembrane</keyword>
<evidence type="ECO:0000256" key="5">
    <source>
        <dbReference type="ARBA" id="ARBA00023004"/>
    </source>
</evidence>
<evidence type="ECO:0000256" key="4">
    <source>
        <dbReference type="ARBA" id="ARBA00022723"/>
    </source>
</evidence>
<evidence type="ECO:0000256" key="3">
    <source>
        <dbReference type="ARBA" id="ARBA00022694"/>
    </source>
</evidence>
<evidence type="ECO:0000313" key="11">
    <source>
        <dbReference type="Proteomes" id="UP000000630"/>
    </source>
</evidence>
<evidence type="ECO:0000256" key="8">
    <source>
        <dbReference type="SAM" id="Phobius"/>
    </source>
</evidence>
<feature type="domain" description="Gcp-like" evidence="9">
    <location>
        <begin position="26"/>
        <end position="114"/>
    </location>
</feature>
<dbReference type="GO" id="GO:0046872">
    <property type="term" value="F:metal ion binding"/>
    <property type="evidence" value="ECO:0007669"/>
    <property type="project" value="UniProtKB-KW"/>
</dbReference>
<keyword evidence="4" id="KW-0479">Metal-binding</keyword>
<keyword evidence="8" id="KW-0472">Membrane</keyword>
<evidence type="ECO:0000256" key="6">
    <source>
        <dbReference type="ARBA" id="ARBA00023315"/>
    </source>
</evidence>
<protein>
    <recommendedName>
        <fullName evidence="1">N(6)-L-threonylcarbamoyladenine synthase</fullName>
        <ecNumber evidence="1">2.3.1.234</ecNumber>
    </recommendedName>
</protein>
<dbReference type="Pfam" id="PF00814">
    <property type="entry name" value="TsaD"/>
    <property type="match status" value="1"/>
</dbReference>
<organism evidence="10 11">
    <name type="scientific">Anaplasma centrale (strain Israel)</name>
    <name type="common">Anaplasma marginale subsp. centrale (strain Israel)</name>
    <dbReference type="NCBI Taxonomy" id="574556"/>
    <lineage>
        <taxon>Bacteria</taxon>
        <taxon>Pseudomonadati</taxon>
        <taxon>Pseudomonadota</taxon>
        <taxon>Alphaproteobacteria</taxon>
        <taxon>Rickettsiales</taxon>
        <taxon>Anaplasmataceae</taxon>
        <taxon>Anaplasma</taxon>
    </lineage>
</organism>
<sequence length="142" mass="15225">MHRHRIKPDHPNDYLRPPLDILDQASLVSRAMDSAGLGFSDLSAIAVTSGPGLVGSLIVGVMLAKAISYVAGKPIIAVNHLEAHALVARMVRDDLEFPFLVLIISGGHCQFLVVCVCGIGSLYIQCQASIGNLNLFSIIYIM</sequence>
<dbReference type="GO" id="GO:0061711">
    <property type="term" value="F:tRNA N(6)-L-threonylcarbamoyladenine synthase activity"/>
    <property type="evidence" value="ECO:0007669"/>
    <property type="project" value="UniProtKB-EC"/>
</dbReference>
<dbReference type="Proteomes" id="UP000000630">
    <property type="component" value="Chromosome"/>
</dbReference>
<accession>D1AUR9</accession>
<dbReference type="InterPro" id="IPR000905">
    <property type="entry name" value="Gcp-like_dom"/>
</dbReference>
<keyword evidence="5" id="KW-0408">Iron</keyword>
<feature type="transmembrane region" description="Helical" evidence="8">
    <location>
        <begin position="42"/>
        <end position="64"/>
    </location>
</feature>
<dbReference type="PANTHER" id="PTHR11735:SF6">
    <property type="entry name" value="TRNA N6-ADENOSINE THREONYLCARBAMOYLTRANSFERASE, MITOCHONDRIAL"/>
    <property type="match status" value="1"/>
</dbReference>
<dbReference type="PRINTS" id="PR00789">
    <property type="entry name" value="OSIALOPTASE"/>
</dbReference>
<dbReference type="STRING" id="574556.ACIS_00739"/>
<dbReference type="InterPro" id="IPR043129">
    <property type="entry name" value="ATPase_NBD"/>
</dbReference>
<evidence type="ECO:0000256" key="1">
    <source>
        <dbReference type="ARBA" id="ARBA00012156"/>
    </source>
</evidence>
<dbReference type="HOGENOM" id="CLU_1811760_0_0_5"/>
<reference evidence="10 11" key="1">
    <citation type="journal article" date="2010" name="J. Bacteriol.">
        <title>Complete genome sequence of Anaplasma marginale subsp. centrale.</title>
        <authorList>
            <person name="Herndon D.R."/>
            <person name="Palmer G.H."/>
            <person name="Shkap V."/>
            <person name="Knowles D.P. Jr."/>
            <person name="Brayton K.A."/>
        </authorList>
    </citation>
    <scope>NUCLEOTIDE SEQUENCE [LARGE SCALE GENOMIC DNA]</scope>
    <source>
        <strain evidence="10 11">Israel</strain>
    </source>
</reference>
<evidence type="ECO:0000256" key="2">
    <source>
        <dbReference type="ARBA" id="ARBA00022679"/>
    </source>
</evidence>
<keyword evidence="11" id="KW-1185">Reference proteome</keyword>
<dbReference type="Gene3D" id="3.30.420.40">
    <property type="match status" value="2"/>
</dbReference>
<name>D1AUR9_ANACI</name>
<dbReference type="PANTHER" id="PTHR11735">
    <property type="entry name" value="TRNA N6-ADENOSINE THREONYLCARBAMOYLTRANSFERASE"/>
    <property type="match status" value="1"/>
</dbReference>
<keyword evidence="3" id="KW-0819">tRNA processing</keyword>
<evidence type="ECO:0000256" key="7">
    <source>
        <dbReference type="ARBA" id="ARBA00048117"/>
    </source>
</evidence>
<gene>
    <name evidence="10" type="ordered locus">ACIS_00739</name>
</gene>
<dbReference type="KEGG" id="acn:ACIS_00739"/>
<dbReference type="InterPro" id="IPR017861">
    <property type="entry name" value="KAE1/TsaD"/>
</dbReference>
<keyword evidence="6" id="KW-0012">Acyltransferase</keyword>
<dbReference type="AlphaFoldDB" id="D1AUR9"/>
<dbReference type="EC" id="2.3.1.234" evidence="1"/>
<dbReference type="eggNOG" id="COG0533">
    <property type="taxonomic scope" value="Bacteria"/>
</dbReference>
<keyword evidence="2" id="KW-0808">Transferase</keyword>
<proteinExistence type="predicted"/>
<keyword evidence="8" id="KW-1133">Transmembrane helix</keyword>
<dbReference type="GO" id="GO:0008033">
    <property type="term" value="P:tRNA processing"/>
    <property type="evidence" value="ECO:0007669"/>
    <property type="project" value="UniProtKB-KW"/>
</dbReference>